<dbReference type="Pfam" id="PF04802">
    <property type="entry name" value="PP4R3"/>
    <property type="match status" value="1"/>
</dbReference>
<evidence type="ECO:0000256" key="1">
    <source>
        <dbReference type="ARBA" id="ARBA00004123"/>
    </source>
</evidence>
<dbReference type="GO" id="GO:0005654">
    <property type="term" value="C:nucleoplasm"/>
    <property type="evidence" value="ECO:0007669"/>
    <property type="project" value="TreeGrafter"/>
</dbReference>
<evidence type="ECO:0000313" key="5">
    <source>
        <dbReference type="Proteomes" id="UP001234989"/>
    </source>
</evidence>
<evidence type="ECO:0000259" key="3">
    <source>
        <dbReference type="Pfam" id="PF04802"/>
    </source>
</evidence>
<keyword evidence="5" id="KW-1185">Reference proteome</keyword>
<gene>
    <name evidence="4" type="ORF">MTR67_003169</name>
</gene>
<dbReference type="Proteomes" id="UP001234989">
    <property type="component" value="Chromosome 1"/>
</dbReference>
<evidence type="ECO:0000313" key="4">
    <source>
        <dbReference type="EMBL" id="WMV09784.1"/>
    </source>
</evidence>
<dbReference type="InterPro" id="IPR006887">
    <property type="entry name" value="P4R3-like_central_dom"/>
</dbReference>
<proteinExistence type="predicted"/>
<dbReference type="EMBL" id="CP133612">
    <property type="protein sequence ID" value="WMV09784.1"/>
    <property type="molecule type" value="Genomic_DNA"/>
</dbReference>
<dbReference type="InterPro" id="IPR051137">
    <property type="entry name" value="PP4R3-like"/>
</dbReference>
<organism evidence="4 5">
    <name type="scientific">Solanum verrucosum</name>
    <dbReference type="NCBI Taxonomy" id="315347"/>
    <lineage>
        <taxon>Eukaryota</taxon>
        <taxon>Viridiplantae</taxon>
        <taxon>Streptophyta</taxon>
        <taxon>Embryophyta</taxon>
        <taxon>Tracheophyta</taxon>
        <taxon>Spermatophyta</taxon>
        <taxon>Magnoliopsida</taxon>
        <taxon>eudicotyledons</taxon>
        <taxon>Gunneridae</taxon>
        <taxon>Pentapetalae</taxon>
        <taxon>asterids</taxon>
        <taxon>lamiids</taxon>
        <taxon>Solanales</taxon>
        <taxon>Solanaceae</taxon>
        <taxon>Solanoideae</taxon>
        <taxon>Solaneae</taxon>
        <taxon>Solanum</taxon>
    </lineage>
</organism>
<dbReference type="GO" id="GO:0072542">
    <property type="term" value="F:protein phosphatase activator activity"/>
    <property type="evidence" value="ECO:0007669"/>
    <property type="project" value="TreeGrafter"/>
</dbReference>
<dbReference type="PANTHER" id="PTHR23318">
    <property type="entry name" value="ATP SYNTHASE GAMMA-RELATED"/>
    <property type="match status" value="1"/>
</dbReference>
<sequence length="473" mass="54033">MATAHKRINTIDSLMIDGVMSSDSMQDFFGKLMDLFRICEDLENVDSLHIIFKIVRGIILLNSSQIFEKIFGDELILDIVGCLEYDPEAPHIHHRSFLKEHVVYKEAIPIKDSVVLSKIRQTYRVGYLKDVVLSQMLDEATIANLNSIISLNNAMVVSRLKDDNTFIQELFAKLSSPSTSAESKKNLIHFLHEFCTLSKSLQMVQQVRLLRDLVNEGIFDIIVDILQSSDKKLVLMGTDILILLNQDPNLLRSHVIRQEGLSLFELLRPLTEDEQFQKADLAVEYEEAVFWEARSGKKRRGLASTKNEEIAWRQRSRVQRIKNGDKNTKYFHRVATTHKRFSTIDSLHIDGVGSTEPLTIKSSIWNSTRIYTGKNRKMFEKSFNATFVPLIPKKVGATELILLVFEACSVLEVNWRKISLFQLQEVQQIQLLASSLDCRVENLPTVYVGMPLGSKHKALGIWDVIIVSTEKKI</sequence>
<dbReference type="PANTHER" id="PTHR23318:SF0">
    <property type="entry name" value="SERINE_THREONINE-PROTEIN PHOSPHATASE 4 REGULATORY SUBUNIT 3"/>
    <property type="match status" value="1"/>
</dbReference>
<evidence type="ECO:0000256" key="2">
    <source>
        <dbReference type="ARBA" id="ARBA00023242"/>
    </source>
</evidence>
<dbReference type="AlphaFoldDB" id="A0AAF0PXJ5"/>
<feature type="domain" description="Serine/threonine-protein phosphatase 4 regulatory subunit 3-like central" evidence="3">
    <location>
        <begin position="26"/>
        <end position="260"/>
    </location>
</feature>
<accession>A0AAF0PXJ5</accession>
<reference evidence="4" key="1">
    <citation type="submission" date="2023-08" db="EMBL/GenBank/DDBJ databases">
        <title>A de novo genome assembly of Solanum verrucosum Schlechtendal, a Mexican diploid species geographically isolated from the other diploid A-genome species in potato relatives.</title>
        <authorList>
            <person name="Hosaka K."/>
        </authorList>
    </citation>
    <scope>NUCLEOTIDE SEQUENCE</scope>
    <source>
        <tissue evidence="4">Young leaves</tissue>
    </source>
</reference>
<dbReference type="GO" id="GO:0030289">
    <property type="term" value="C:protein phosphatase 4 complex"/>
    <property type="evidence" value="ECO:0007669"/>
    <property type="project" value="TreeGrafter"/>
</dbReference>
<protein>
    <recommendedName>
        <fullName evidence="3">Serine/threonine-protein phosphatase 4 regulatory subunit 3-like central domain-containing protein</fullName>
    </recommendedName>
</protein>
<comment type="subcellular location">
    <subcellularLocation>
        <location evidence="1">Nucleus</location>
    </subcellularLocation>
</comment>
<keyword evidence="2" id="KW-0539">Nucleus</keyword>
<name>A0AAF0PXJ5_SOLVR</name>